<keyword evidence="10" id="KW-1185">Reference proteome</keyword>
<dbReference type="EMBL" id="VXBD01007957">
    <property type="protein sequence ID" value="NXN13139.1"/>
    <property type="molecule type" value="Genomic_DNA"/>
</dbReference>
<dbReference type="GO" id="GO:0060429">
    <property type="term" value="P:epithelium development"/>
    <property type="evidence" value="ECO:0007669"/>
    <property type="project" value="TreeGrafter"/>
</dbReference>
<dbReference type="PROSITE" id="PS50986">
    <property type="entry name" value="MANSC"/>
    <property type="match status" value="1"/>
</dbReference>
<dbReference type="InterPro" id="IPR013980">
    <property type="entry name" value="MANSC_dom"/>
</dbReference>
<accession>A0A7L1GJ47</accession>
<dbReference type="Pfam" id="PF07502">
    <property type="entry name" value="MANEC"/>
    <property type="match status" value="1"/>
</dbReference>
<evidence type="ECO:0000313" key="10">
    <source>
        <dbReference type="Proteomes" id="UP000557230"/>
    </source>
</evidence>
<keyword evidence="3 6" id="KW-0472">Membrane</keyword>
<dbReference type="GO" id="GO:0008544">
    <property type="term" value="P:epidermis development"/>
    <property type="evidence" value="ECO:0007669"/>
    <property type="project" value="TreeGrafter"/>
</dbReference>
<evidence type="ECO:0000313" key="9">
    <source>
        <dbReference type="EMBL" id="NXN13139.1"/>
    </source>
</evidence>
<sequence>MVLLVAAALLVLGLAVKSEALCSPTSFYKDCWIRRFPGLLIDLQESQKRGAQVLKAYAEVSPQQCSRSCCLLTNASCNLAVFYHGAIHENMNCLHVSCPALESCILKARINVVLYNITTGTDPDLLLFGKLASPEASPHLSPREHERRNSTKATKQERCRHLNTTSSSLLIQAPSATSRYSLPASSTSLRVTTPAVPAHSRAETLPTDDPLARRTSTASGSSRSVLSSDKTLHSTLTPKSAKVVSPMPTPPGLNSSKQHSNETKGYSGRNYTSENQAPPWEPAALGVWLIPLVLCSSLIFLCCCSAAFTAGHCSSRKGHYKPIWRKRTTSRQVIKYSTAKGSC</sequence>
<protein>
    <submittedName>
        <fullName evidence="9">MANS4 protein</fullName>
    </submittedName>
</protein>
<evidence type="ECO:0000256" key="7">
    <source>
        <dbReference type="SAM" id="SignalP"/>
    </source>
</evidence>
<dbReference type="Proteomes" id="UP000557230">
    <property type="component" value="Unassembled WGS sequence"/>
</dbReference>
<evidence type="ECO:0000256" key="3">
    <source>
        <dbReference type="ARBA" id="ARBA00023136"/>
    </source>
</evidence>
<evidence type="ECO:0000256" key="1">
    <source>
        <dbReference type="ARBA" id="ARBA00004370"/>
    </source>
</evidence>
<feature type="signal peptide" evidence="7">
    <location>
        <begin position="1"/>
        <end position="20"/>
    </location>
</feature>
<comment type="subcellular location">
    <subcellularLocation>
        <location evidence="1">Membrane</location>
    </subcellularLocation>
</comment>
<evidence type="ECO:0000256" key="4">
    <source>
        <dbReference type="ARBA" id="ARBA00023180"/>
    </source>
</evidence>
<name>A0A7L1GJ47_9PICI</name>
<proteinExistence type="predicted"/>
<dbReference type="GO" id="GO:0030198">
    <property type="term" value="P:extracellular matrix organization"/>
    <property type="evidence" value="ECO:0007669"/>
    <property type="project" value="TreeGrafter"/>
</dbReference>
<evidence type="ECO:0000259" key="8">
    <source>
        <dbReference type="PROSITE" id="PS50986"/>
    </source>
</evidence>
<feature type="non-terminal residue" evidence="9">
    <location>
        <position position="343"/>
    </location>
</feature>
<evidence type="ECO:0000256" key="5">
    <source>
        <dbReference type="SAM" id="MobiDB-lite"/>
    </source>
</evidence>
<organism evidence="9 10">
    <name type="scientific">Indicator maculatus</name>
    <name type="common">spotted honeyguide</name>
    <dbReference type="NCBI Taxonomy" id="545262"/>
    <lineage>
        <taxon>Eukaryota</taxon>
        <taxon>Metazoa</taxon>
        <taxon>Chordata</taxon>
        <taxon>Craniata</taxon>
        <taxon>Vertebrata</taxon>
        <taxon>Euteleostomi</taxon>
        <taxon>Archelosauria</taxon>
        <taxon>Archosauria</taxon>
        <taxon>Dinosauria</taxon>
        <taxon>Saurischia</taxon>
        <taxon>Theropoda</taxon>
        <taxon>Coelurosauria</taxon>
        <taxon>Aves</taxon>
        <taxon>Neognathae</taxon>
        <taxon>Neoaves</taxon>
        <taxon>Telluraves</taxon>
        <taxon>Coraciimorphae</taxon>
        <taxon>Piciformes</taxon>
        <taxon>Indicatoridae</taxon>
        <taxon>Indicator</taxon>
    </lineage>
</organism>
<dbReference type="SMART" id="SM00765">
    <property type="entry name" value="MANEC"/>
    <property type="match status" value="1"/>
</dbReference>
<keyword evidence="6" id="KW-1133">Transmembrane helix</keyword>
<dbReference type="GO" id="GO:0005886">
    <property type="term" value="C:plasma membrane"/>
    <property type="evidence" value="ECO:0007669"/>
    <property type="project" value="TreeGrafter"/>
</dbReference>
<reference evidence="9 10" key="1">
    <citation type="submission" date="2019-09" db="EMBL/GenBank/DDBJ databases">
        <title>Bird 10,000 Genomes (B10K) Project - Family phase.</title>
        <authorList>
            <person name="Zhang G."/>
        </authorList>
    </citation>
    <scope>NUCLEOTIDE SEQUENCE [LARGE SCALE GENOMIC DNA]</scope>
    <source>
        <strain evidence="9">B10K-DU-001-78</strain>
        <tissue evidence="9">Muscle</tissue>
    </source>
</reference>
<dbReference type="GO" id="GO:0004867">
    <property type="term" value="F:serine-type endopeptidase inhibitor activity"/>
    <property type="evidence" value="ECO:0007669"/>
    <property type="project" value="TreeGrafter"/>
</dbReference>
<feature type="compositionally biased region" description="Low complexity" evidence="5">
    <location>
        <begin position="213"/>
        <end position="228"/>
    </location>
</feature>
<keyword evidence="4" id="KW-0325">Glycoprotein</keyword>
<feature type="region of interest" description="Disordered" evidence="5">
    <location>
        <begin position="181"/>
        <end position="275"/>
    </location>
</feature>
<feature type="transmembrane region" description="Helical" evidence="6">
    <location>
        <begin position="285"/>
        <end position="311"/>
    </location>
</feature>
<evidence type="ECO:0000256" key="6">
    <source>
        <dbReference type="SAM" id="Phobius"/>
    </source>
</evidence>
<feature type="compositionally biased region" description="Basic and acidic residues" evidence="5">
    <location>
        <begin position="141"/>
        <end position="160"/>
    </location>
</feature>
<feature type="non-terminal residue" evidence="9">
    <location>
        <position position="1"/>
    </location>
</feature>
<dbReference type="InterPro" id="IPR011106">
    <property type="entry name" value="MANSC_N"/>
</dbReference>
<comment type="caution">
    <text evidence="9">The sequence shown here is derived from an EMBL/GenBank/DDBJ whole genome shotgun (WGS) entry which is preliminary data.</text>
</comment>
<dbReference type="AlphaFoldDB" id="A0A7L1GJ47"/>
<feature type="chain" id="PRO_5029797325" evidence="7">
    <location>
        <begin position="21"/>
        <end position="343"/>
    </location>
</feature>
<keyword evidence="2 7" id="KW-0732">Signal</keyword>
<evidence type="ECO:0000256" key="2">
    <source>
        <dbReference type="ARBA" id="ARBA00022729"/>
    </source>
</evidence>
<feature type="domain" description="MANSC" evidence="8">
    <location>
        <begin position="35"/>
        <end position="115"/>
    </location>
</feature>
<dbReference type="PANTHER" id="PTHR46750">
    <property type="entry name" value="KUNITZ-TYPE PROTEASE INHIBITOR 1"/>
    <property type="match status" value="1"/>
</dbReference>
<dbReference type="PANTHER" id="PTHR46750:SF2">
    <property type="entry name" value="MANSC DOMAIN-CONTAINING PROTEIN 4"/>
    <property type="match status" value="1"/>
</dbReference>
<feature type="region of interest" description="Disordered" evidence="5">
    <location>
        <begin position="135"/>
        <end position="161"/>
    </location>
</feature>
<gene>
    <name evidence="9" type="primary">Mansc4</name>
    <name evidence="9" type="ORF">INDMAC_R05422</name>
</gene>
<dbReference type="OrthoDB" id="9447308at2759"/>
<feature type="compositionally biased region" description="Polar residues" evidence="5">
    <location>
        <begin position="181"/>
        <end position="191"/>
    </location>
</feature>
<keyword evidence="6" id="KW-0812">Transmembrane</keyword>